<keyword evidence="2" id="KW-1185">Reference proteome</keyword>
<dbReference type="EMBL" id="JBIWXY010000001">
    <property type="protein sequence ID" value="MFJ5444833.1"/>
    <property type="molecule type" value="Genomic_DNA"/>
</dbReference>
<dbReference type="RefSeq" id="WP_400878195.1">
    <property type="nucleotide sequence ID" value="NZ_JBIWXY010000001.1"/>
</dbReference>
<evidence type="ECO:0000313" key="2">
    <source>
        <dbReference type="Proteomes" id="UP001617669"/>
    </source>
</evidence>
<proteinExistence type="predicted"/>
<dbReference type="Proteomes" id="UP001617669">
    <property type="component" value="Unassembled WGS sequence"/>
</dbReference>
<accession>A0ABW8GHK1</accession>
<organism evidence="1 2">
    <name type="scientific">Methylobacillus methanolivorans</name>
    <dbReference type="NCBI Taxonomy" id="1848927"/>
    <lineage>
        <taxon>Bacteria</taxon>
        <taxon>Pseudomonadati</taxon>
        <taxon>Pseudomonadota</taxon>
        <taxon>Betaproteobacteria</taxon>
        <taxon>Nitrosomonadales</taxon>
        <taxon>Methylophilaceae</taxon>
        <taxon>Methylobacillus</taxon>
    </lineage>
</organism>
<comment type="caution">
    <text evidence="1">The sequence shown here is derived from an EMBL/GenBank/DDBJ whole genome shotgun (WGS) entry which is preliminary data.</text>
</comment>
<dbReference type="Pfam" id="PF14070">
    <property type="entry name" value="YjfB_motility"/>
    <property type="match status" value="1"/>
</dbReference>
<reference evidence="1 2" key="1">
    <citation type="submission" date="2024-11" db="EMBL/GenBank/DDBJ databases">
        <authorList>
            <person name="Kaparullina E.N."/>
            <person name="Delegan Y.A."/>
            <person name="Doronina N.V."/>
        </authorList>
    </citation>
    <scope>NUCLEOTIDE SEQUENCE [LARGE SCALE GENOMIC DNA]</scope>
    <source>
        <strain evidence="1 2">7sh_L</strain>
    </source>
</reference>
<protein>
    <submittedName>
        <fullName evidence="1">YjfB family protein</fullName>
    </submittedName>
</protein>
<sequence length="65" mass="6629">MDVTAIASVATDLAATRLQQEVSTTVLKKAMDISSANALALLQALPSPPAASLPEHLGQNVNTTA</sequence>
<name>A0ABW8GHK1_9PROT</name>
<dbReference type="InterPro" id="IPR025906">
    <property type="entry name" value="YjfB_motility"/>
</dbReference>
<gene>
    <name evidence="1" type="ORF">ACIKP9_01175</name>
</gene>
<evidence type="ECO:0000313" key="1">
    <source>
        <dbReference type="EMBL" id="MFJ5444833.1"/>
    </source>
</evidence>